<dbReference type="Pfam" id="PF00201">
    <property type="entry name" value="UDPGT"/>
    <property type="match status" value="1"/>
</dbReference>
<protein>
    <recommendedName>
        <fullName evidence="5">UDP-glucuronosyltransferase</fullName>
        <ecNumber evidence="5">2.4.1.17</ecNumber>
    </recommendedName>
</protein>
<evidence type="ECO:0000313" key="6">
    <source>
        <dbReference type="EMBL" id="KAK9886586.1"/>
    </source>
</evidence>
<dbReference type="AlphaFoldDB" id="A0AAW1USS2"/>
<keyword evidence="5" id="KW-0472">Membrane</keyword>
<dbReference type="GO" id="GO:0016020">
    <property type="term" value="C:membrane"/>
    <property type="evidence" value="ECO:0007669"/>
    <property type="project" value="UniProtKB-SubCell"/>
</dbReference>
<dbReference type="PROSITE" id="PS00375">
    <property type="entry name" value="UDPGT"/>
    <property type="match status" value="1"/>
</dbReference>
<comment type="similarity">
    <text evidence="1 4">Belongs to the UDP-glycosyltransferase family.</text>
</comment>
<sequence>MNQLFDNSYLNESLSNGANILGIFNHPAKSHTFLGRVLFEELASRGHKVVFMNGYHNKKETANFTNIVIEGIAEDLREREMIYFKHKNDQLQIIKETLEMNYLHLSATFQNEKLKQMIHSNTTFDLIICDYFYNDANLILGHIFKAPVIIFSSFGNTLATSHFTGNDLPFSYVPGASSQLSDDMNYWERMKMTISGSLFLRTLRKSMRKHTELMKRHFDDVPKLSDLYENVALVLANSHYSFETVRPSTPNIISIGGFHMHGAKRIDKEIREVMDKAEHGVIFFSLGSQIKSSNMNNDTVAAIVNTFSKIQSLVLWKFEGSLNFPLPRNVLVKEWFSQTDILSHPNLRLFVTHAGLLSMIEAVHYAVPMIAIPFNGDQMMNSKFIETRSIGKLINLESIDSNKFWNILTEVLYNPRYRNNVKYHSHLLRNQPVKPLESAMFWIEHVIEHGGGPHLKPHSLKLSWYEYYLLDVYAAIIGVALLVIILLLFINFIVYSLASNLLNFREPEKSKQL</sequence>
<reference evidence="6 7" key="1">
    <citation type="submission" date="2023-03" db="EMBL/GenBank/DDBJ databases">
        <title>Genome insight into feeding habits of ladybird beetles.</title>
        <authorList>
            <person name="Li H.-S."/>
            <person name="Huang Y.-H."/>
            <person name="Pang H."/>
        </authorList>
    </citation>
    <scope>NUCLEOTIDE SEQUENCE [LARGE SCALE GENOMIC DNA]</scope>
    <source>
        <strain evidence="6">SYSU_2023b</strain>
        <tissue evidence="6">Whole body</tissue>
    </source>
</reference>
<feature type="transmembrane region" description="Helical" evidence="5">
    <location>
        <begin position="472"/>
        <end position="495"/>
    </location>
</feature>
<keyword evidence="7" id="KW-1185">Reference proteome</keyword>
<comment type="catalytic activity">
    <reaction evidence="5">
        <text>glucuronate acceptor + UDP-alpha-D-glucuronate = acceptor beta-D-glucuronoside + UDP + H(+)</text>
        <dbReference type="Rhea" id="RHEA:21032"/>
        <dbReference type="ChEBI" id="CHEBI:15378"/>
        <dbReference type="ChEBI" id="CHEBI:58052"/>
        <dbReference type="ChEBI" id="CHEBI:58223"/>
        <dbReference type="ChEBI" id="CHEBI:132367"/>
        <dbReference type="ChEBI" id="CHEBI:132368"/>
        <dbReference type="EC" id="2.4.1.17"/>
    </reaction>
</comment>
<dbReference type="FunFam" id="3.40.50.2000:FF:000021">
    <property type="entry name" value="UDP-glucuronosyltransferase"/>
    <property type="match status" value="1"/>
</dbReference>
<proteinExistence type="inferred from homology"/>
<comment type="caution">
    <text evidence="6">The sequence shown here is derived from an EMBL/GenBank/DDBJ whole genome shotgun (WGS) entry which is preliminary data.</text>
</comment>
<evidence type="ECO:0000256" key="5">
    <source>
        <dbReference type="RuleBase" id="RU362059"/>
    </source>
</evidence>
<keyword evidence="3 4" id="KW-0808">Transferase</keyword>
<dbReference type="PANTHER" id="PTHR48043">
    <property type="entry name" value="EG:EG0003.4 PROTEIN-RELATED"/>
    <property type="match status" value="1"/>
</dbReference>
<dbReference type="SUPFAM" id="SSF53756">
    <property type="entry name" value="UDP-Glycosyltransferase/glycogen phosphorylase"/>
    <property type="match status" value="1"/>
</dbReference>
<dbReference type="GO" id="GO:0015020">
    <property type="term" value="F:glucuronosyltransferase activity"/>
    <property type="evidence" value="ECO:0007669"/>
    <property type="project" value="UniProtKB-EC"/>
</dbReference>
<keyword evidence="5" id="KW-1133">Transmembrane helix</keyword>
<name>A0AAW1USS2_9CUCU</name>
<dbReference type="EMBL" id="JARQZJ010000101">
    <property type="protein sequence ID" value="KAK9886586.1"/>
    <property type="molecule type" value="Genomic_DNA"/>
</dbReference>
<accession>A0AAW1USS2</accession>
<evidence type="ECO:0000256" key="2">
    <source>
        <dbReference type="ARBA" id="ARBA00022676"/>
    </source>
</evidence>
<evidence type="ECO:0000313" key="7">
    <source>
        <dbReference type="Proteomes" id="UP001431783"/>
    </source>
</evidence>
<dbReference type="InterPro" id="IPR035595">
    <property type="entry name" value="UDP_glycos_trans_CS"/>
</dbReference>
<dbReference type="Proteomes" id="UP001431783">
    <property type="component" value="Unassembled WGS sequence"/>
</dbReference>
<dbReference type="PANTHER" id="PTHR48043:SF159">
    <property type="entry name" value="EG:EG0003.4 PROTEIN-RELATED"/>
    <property type="match status" value="1"/>
</dbReference>
<dbReference type="EC" id="2.4.1.17" evidence="5"/>
<comment type="subcellular location">
    <subcellularLocation>
        <location evidence="5">Membrane</location>
        <topology evidence="5">Single-pass membrane protein</topology>
    </subcellularLocation>
</comment>
<keyword evidence="5" id="KW-0812">Transmembrane</keyword>
<dbReference type="InterPro" id="IPR002213">
    <property type="entry name" value="UDP_glucos_trans"/>
</dbReference>
<dbReference type="InterPro" id="IPR050271">
    <property type="entry name" value="UDP-glycosyltransferase"/>
</dbReference>
<evidence type="ECO:0000256" key="1">
    <source>
        <dbReference type="ARBA" id="ARBA00009995"/>
    </source>
</evidence>
<evidence type="ECO:0000256" key="4">
    <source>
        <dbReference type="RuleBase" id="RU003718"/>
    </source>
</evidence>
<dbReference type="CDD" id="cd03784">
    <property type="entry name" value="GT1_Gtf-like"/>
    <property type="match status" value="1"/>
</dbReference>
<dbReference type="Gene3D" id="3.40.50.2000">
    <property type="entry name" value="Glycogen Phosphorylase B"/>
    <property type="match status" value="2"/>
</dbReference>
<keyword evidence="2 4" id="KW-0328">Glycosyltransferase</keyword>
<evidence type="ECO:0000256" key="3">
    <source>
        <dbReference type="ARBA" id="ARBA00022679"/>
    </source>
</evidence>
<gene>
    <name evidence="6" type="ORF">WA026_017515</name>
</gene>
<organism evidence="6 7">
    <name type="scientific">Henosepilachna vigintioctopunctata</name>
    <dbReference type="NCBI Taxonomy" id="420089"/>
    <lineage>
        <taxon>Eukaryota</taxon>
        <taxon>Metazoa</taxon>
        <taxon>Ecdysozoa</taxon>
        <taxon>Arthropoda</taxon>
        <taxon>Hexapoda</taxon>
        <taxon>Insecta</taxon>
        <taxon>Pterygota</taxon>
        <taxon>Neoptera</taxon>
        <taxon>Endopterygota</taxon>
        <taxon>Coleoptera</taxon>
        <taxon>Polyphaga</taxon>
        <taxon>Cucujiformia</taxon>
        <taxon>Coccinelloidea</taxon>
        <taxon>Coccinellidae</taxon>
        <taxon>Epilachninae</taxon>
        <taxon>Epilachnini</taxon>
        <taxon>Henosepilachna</taxon>
    </lineage>
</organism>